<dbReference type="InterPro" id="IPR001509">
    <property type="entry name" value="Epimerase_deHydtase"/>
</dbReference>
<dbReference type="Pfam" id="PF01370">
    <property type="entry name" value="Epimerase"/>
    <property type="match status" value="1"/>
</dbReference>
<dbReference type="PANTHER" id="PTHR48079">
    <property type="entry name" value="PROTEIN YEEZ"/>
    <property type="match status" value="1"/>
</dbReference>
<evidence type="ECO:0000313" key="3">
    <source>
        <dbReference type="Proteomes" id="UP000553034"/>
    </source>
</evidence>
<feature type="domain" description="NAD-dependent epimerase/dehydratase" evidence="1">
    <location>
        <begin position="4"/>
        <end position="225"/>
    </location>
</feature>
<dbReference type="SUPFAM" id="SSF51735">
    <property type="entry name" value="NAD(P)-binding Rossmann-fold domains"/>
    <property type="match status" value="1"/>
</dbReference>
<dbReference type="Proteomes" id="UP000553034">
    <property type="component" value="Unassembled WGS sequence"/>
</dbReference>
<protein>
    <submittedName>
        <fullName evidence="2">Nucleoside-diphosphate-sugar epimerase</fullName>
    </submittedName>
</protein>
<proteinExistence type="predicted"/>
<name>A0A840EN91_9FLAO</name>
<dbReference type="InterPro" id="IPR036291">
    <property type="entry name" value="NAD(P)-bd_dom_sf"/>
</dbReference>
<sequence length="321" mass="36535">MKRVFVTGVSGLLGTNLCLDLLHKGYRVIGLVRNKNSYKGKYHKNLELIEGQLFDDFSSVLKSVDVVVHIAATTSQSLINYSNYWKINCHATIQLYNTAIVYQVKRFIFISTANTLGFGSLKKLGTEQHKINPLFKQSHYAKSKLEAENYLLKNKHKIDTVIINPTFMLGAYDTKPSSGKIILMGWNKRLIFYPPGGKNFVHVKDVSFGIIKAIEKGGSGEKYLLANTNLSYREFFTTLNRLTNQNPMMIQIPKQLLITMGYFGNLLRKLKINTSLSLTNTKILCIENYFSNNKSIKQLDMSYQPIEKAITDAVDYFQTQK</sequence>
<dbReference type="InterPro" id="IPR051783">
    <property type="entry name" value="NAD(P)-dependent_oxidoreduct"/>
</dbReference>
<reference evidence="2 3" key="1">
    <citation type="submission" date="2020-08" db="EMBL/GenBank/DDBJ databases">
        <title>Genomic Encyclopedia of Type Strains, Phase IV (KMG-IV): sequencing the most valuable type-strain genomes for metagenomic binning, comparative biology and taxonomic classification.</title>
        <authorList>
            <person name="Goeker M."/>
        </authorList>
    </citation>
    <scope>NUCLEOTIDE SEQUENCE [LARGE SCALE GENOMIC DNA]</scope>
    <source>
        <strain evidence="2 3">DSM 29568</strain>
    </source>
</reference>
<evidence type="ECO:0000313" key="2">
    <source>
        <dbReference type="EMBL" id="MBB4118093.1"/>
    </source>
</evidence>
<dbReference type="GO" id="GO:0005737">
    <property type="term" value="C:cytoplasm"/>
    <property type="evidence" value="ECO:0007669"/>
    <property type="project" value="TreeGrafter"/>
</dbReference>
<gene>
    <name evidence="2" type="ORF">GGR32_000365</name>
</gene>
<dbReference type="EMBL" id="JACIFO010000001">
    <property type="protein sequence ID" value="MBB4118093.1"/>
    <property type="molecule type" value="Genomic_DNA"/>
</dbReference>
<dbReference type="GO" id="GO:0004029">
    <property type="term" value="F:aldehyde dehydrogenase (NAD+) activity"/>
    <property type="evidence" value="ECO:0007669"/>
    <property type="project" value="TreeGrafter"/>
</dbReference>
<evidence type="ECO:0000259" key="1">
    <source>
        <dbReference type="Pfam" id="PF01370"/>
    </source>
</evidence>
<organism evidence="2 3">
    <name type="scientific">Mesonia hippocampi</name>
    <dbReference type="NCBI Taxonomy" id="1628250"/>
    <lineage>
        <taxon>Bacteria</taxon>
        <taxon>Pseudomonadati</taxon>
        <taxon>Bacteroidota</taxon>
        <taxon>Flavobacteriia</taxon>
        <taxon>Flavobacteriales</taxon>
        <taxon>Flavobacteriaceae</taxon>
        <taxon>Mesonia</taxon>
    </lineage>
</organism>
<dbReference type="Gene3D" id="3.40.50.720">
    <property type="entry name" value="NAD(P)-binding Rossmann-like Domain"/>
    <property type="match status" value="1"/>
</dbReference>
<dbReference type="RefSeq" id="WP_183475736.1">
    <property type="nucleotide sequence ID" value="NZ_JACIFO010000001.1"/>
</dbReference>
<keyword evidence="3" id="KW-1185">Reference proteome</keyword>
<comment type="caution">
    <text evidence="2">The sequence shown here is derived from an EMBL/GenBank/DDBJ whole genome shotgun (WGS) entry which is preliminary data.</text>
</comment>
<accession>A0A840EN91</accession>
<dbReference type="AlphaFoldDB" id="A0A840EN91"/>
<dbReference type="PANTHER" id="PTHR48079:SF6">
    <property type="entry name" value="NAD(P)-BINDING DOMAIN-CONTAINING PROTEIN-RELATED"/>
    <property type="match status" value="1"/>
</dbReference>